<name>A0A8S1YDQ8_PAROT</name>
<keyword evidence="3" id="KW-1185">Reference proteome</keyword>
<feature type="coiled-coil region" evidence="1">
    <location>
        <begin position="69"/>
        <end position="126"/>
    </location>
</feature>
<evidence type="ECO:0000313" key="2">
    <source>
        <dbReference type="EMBL" id="CAD8211899.1"/>
    </source>
</evidence>
<proteinExistence type="predicted"/>
<dbReference type="OMA" id="LCEIFYF"/>
<comment type="caution">
    <text evidence="2">The sequence shown here is derived from an EMBL/GenBank/DDBJ whole genome shotgun (WGS) entry which is preliminary data.</text>
</comment>
<evidence type="ECO:0000313" key="3">
    <source>
        <dbReference type="Proteomes" id="UP000683925"/>
    </source>
</evidence>
<evidence type="ECO:0000256" key="1">
    <source>
        <dbReference type="SAM" id="Coils"/>
    </source>
</evidence>
<evidence type="ECO:0008006" key="4">
    <source>
        <dbReference type="Google" id="ProtNLM"/>
    </source>
</evidence>
<keyword evidence="1" id="KW-0175">Coiled coil</keyword>
<organism evidence="2 3">
    <name type="scientific">Paramecium octaurelia</name>
    <dbReference type="NCBI Taxonomy" id="43137"/>
    <lineage>
        <taxon>Eukaryota</taxon>
        <taxon>Sar</taxon>
        <taxon>Alveolata</taxon>
        <taxon>Ciliophora</taxon>
        <taxon>Intramacronucleata</taxon>
        <taxon>Oligohymenophorea</taxon>
        <taxon>Peniculida</taxon>
        <taxon>Parameciidae</taxon>
        <taxon>Paramecium</taxon>
    </lineage>
</organism>
<protein>
    <recommendedName>
        <fullName evidence="4">TLDc domain-containing protein</fullName>
    </recommendedName>
</protein>
<dbReference type="Proteomes" id="UP000683925">
    <property type="component" value="Unassembled WGS sequence"/>
</dbReference>
<reference evidence="2" key="1">
    <citation type="submission" date="2021-01" db="EMBL/GenBank/DDBJ databases">
        <authorList>
            <consortium name="Genoscope - CEA"/>
            <person name="William W."/>
        </authorList>
    </citation>
    <scope>NUCLEOTIDE SEQUENCE</scope>
</reference>
<dbReference type="AlphaFoldDB" id="A0A8S1YDQ8"/>
<dbReference type="OrthoDB" id="312439at2759"/>
<dbReference type="EMBL" id="CAJJDP010000158">
    <property type="protein sequence ID" value="CAD8211899.1"/>
    <property type="molecule type" value="Genomic_DNA"/>
</dbReference>
<sequence length="419" mass="49664">MLNLAVSNVKMRRKIVHISYICQILLKIRISSYLIFRLMGKSSDNLNKFSEEELEGFYLPFENALIKLKDLLENLIQNGRENLEKFKEKCKESKQQLHQELKTEEIAQLIKELELKSNEDKSVQNEILQKLIDIKQQINQDLIKEQSSKIKKIFNEASLTIFKFNLNCNKQINDISTYISQNTENLKEYFIKSFSAIYRETTQFVLFINPSKQKRNNYQNYNQNQAPITKPQIQPYPNYRSKILPQYYFDYILKQVDVYIYSQLQPFQTNPNYDPVSQYYVFTPTNLEMAKGICFWKLNTNNQFRAKLLIFKSDNDGNPIFGYFKYNVVEFIFSFTHNEIYPKKKSIQTNQQQSKQDQDLDQSFIVGNKDIQIYPNMIDGQSNLGEGFLWDSYNDNMNKSEYLFGGAKPNIMLCEIFYF</sequence>
<accession>A0A8S1YDQ8</accession>
<gene>
    <name evidence="2" type="ORF">POCTA_138.1.T1560005</name>
</gene>